<dbReference type="GO" id="GO:0061343">
    <property type="term" value="P:cell adhesion involved in heart morphogenesis"/>
    <property type="evidence" value="ECO:0007669"/>
    <property type="project" value="TreeGrafter"/>
</dbReference>
<organism evidence="2 3">
    <name type="scientific">Branchiostoma lanceolatum</name>
    <name type="common">Common lancelet</name>
    <name type="synonym">Amphioxus lanceolatum</name>
    <dbReference type="NCBI Taxonomy" id="7740"/>
    <lineage>
        <taxon>Eukaryota</taxon>
        <taxon>Metazoa</taxon>
        <taxon>Chordata</taxon>
        <taxon>Cephalochordata</taxon>
        <taxon>Leptocardii</taxon>
        <taxon>Amphioxiformes</taxon>
        <taxon>Branchiostomatidae</taxon>
        <taxon>Branchiostoma</taxon>
    </lineage>
</organism>
<evidence type="ECO:0000256" key="1">
    <source>
        <dbReference type="SAM" id="MobiDB-lite"/>
    </source>
</evidence>
<feature type="region of interest" description="Disordered" evidence="1">
    <location>
        <begin position="361"/>
        <end position="380"/>
    </location>
</feature>
<gene>
    <name evidence="2" type="primary">Hypp5632</name>
    <name evidence="2" type="ORF">BLAG_LOCUS3240</name>
</gene>
<accession>A0A8J9VEM4</accession>
<dbReference type="GO" id="GO:0031012">
    <property type="term" value="C:extracellular matrix"/>
    <property type="evidence" value="ECO:0007669"/>
    <property type="project" value="TreeGrafter"/>
</dbReference>
<keyword evidence="3" id="KW-1185">Reference proteome</keyword>
<evidence type="ECO:0000313" key="2">
    <source>
        <dbReference type="EMBL" id="CAH1238779.1"/>
    </source>
</evidence>
<dbReference type="EMBL" id="OV696695">
    <property type="protein sequence ID" value="CAH1238779.1"/>
    <property type="molecule type" value="Genomic_DNA"/>
</dbReference>
<evidence type="ECO:0000313" key="3">
    <source>
        <dbReference type="Proteomes" id="UP000838412"/>
    </source>
</evidence>
<feature type="compositionally biased region" description="Polar residues" evidence="1">
    <location>
        <begin position="369"/>
        <end position="380"/>
    </location>
</feature>
<proteinExistence type="predicted"/>
<dbReference type="PANTHER" id="PTHR33395:SF22">
    <property type="entry name" value="REVERSE TRANSCRIPTASE DOMAIN-CONTAINING PROTEIN"/>
    <property type="match status" value="1"/>
</dbReference>
<reference evidence="2" key="1">
    <citation type="submission" date="2022-01" db="EMBL/GenBank/DDBJ databases">
        <authorList>
            <person name="Braso-Vives M."/>
        </authorList>
    </citation>
    <scope>NUCLEOTIDE SEQUENCE</scope>
</reference>
<protein>
    <submittedName>
        <fullName evidence="2">Hypp5632 protein</fullName>
    </submittedName>
</protein>
<name>A0A8J9VEM4_BRALA</name>
<dbReference type="GO" id="GO:0007508">
    <property type="term" value="P:larval heart development"/>
    <property type="evidence" value="ECO:0007669"/>
    <property type="project" value="TreeGrafter"/>
</dbReference>
<dbReference type="AlphaFoldDB" id="A0A8J9VEM4"/>
<dbReference type="Proteomes" id="UP000838412">
    <property type="component" value="Chromosome 10"/>
</dbReference>
<dbReference type="PANTHER" id="PTHR33395">
    <property type="entry name" value="TRANSCRIPTASE, PUTATIVE-RELATED-RELATED"/>
    <property type="match status" value="1"/>
</dbReference>
<sequence>MAYPGYQGQQPDLGLDQLVTFPTRGENTLDLFLTNHPSFVLRIESLPGVSDHDIVYMEFDINPARQRQTRRQVPQYSKADWPALHSAAAELSDSILSAHSEDGNTEQIWQAFKGGLLTMSQLHIPQKTLGRKNNKPWVDPPTLRLIRRRNRLYKRWKKTGNTDTRDKMRDLKHQVQRRLRRAYWLYTEGMFTNNSSEDNTHGVNSHEGRAANTKKLWSYIKSQRTEAANVAPLKVNGKLLTDAKDRAEALNQQFQSAFSQKVTFSDEEFWDRTSLIKPPLDAPTCSSVSISVAGVQNLLQKLNPKKAPGPDGISPKLLKELAVELSPALSLLTIPLVQTSALSSLQSPCIQNRVQKTVFLPQDDRGLEQPSSLGRPQSNS</sequence>
<dbReference type="OrthoDB" id="6143588at2759"/>